<dbReference type="InterPro" id="IPR023696">
    <property type="entry name" value="Ureohydrolase_dom_sf"/>
</dbReference>
<feature type="binding site" evidence="6">
    <location>
        <position position="118"/>
    </location>
    <ligand>
        <name>Mn(2+)</name>
        <dbReference type="ChEBI" id="CHEBI:29035"/>
        <label>1</label>
    </ligand>
</feature>
<name>A0A558AXR0_9STAP</name>
<comment type="similarity">
    <text evidence="7">Belongs to the arginase family.</text>
</comment>
<proteinExistence type="inferred from homology"/>
<dbReference type="PROSITE" id="PS51409">
    <property type="entry name" value="ARGINASE_2"/>
    <property type="match status" value="1"/>
</dbReference>
<dbReference type="SUPFAM" id="SSF52768">
    <property type="entry name" value="Arginase/deacetylase"/>
    <property type="match status" value="1"/>
</dbReference>
<protein>
    <recommendedName>
        <fullName evidence="5">Formimidoylglutamase</fullName>
        <ecNumber evidence="5">3.5.3.8</ecNumber>
    </recommendedName>
</protein>
<dbReference type="AlphaFoldDB" id="A0A558AXR0"/>
<dbReference type="PANTHER" id="PTHR11358:SF35">
    <property type="entry name" value="FORMIMIDOYLGLUTAMASE"/>
    <property type="match status" value="1"/>
</dbReference>
<dbReference type="GO" id="GO:0050415">
    <property type="term" value="F:formimidoylglutamase activity"/>
    <property type="evidence" value="ECO:0007669"/>
    <property type="project" value="UniProtKB-UniRule"/>
</dbReference>
<dbReference type="GO" id="GO:0008783">
    <property type="term" value="F:agmatinase activity"/>
    <property type="evidence" value="ECO:0007669"/>
    <property type="project" value="TreeGrafter"/>
</dbReference>
<evidence type="ECO:0000256" key="1">
    <source>
        <dbReference type="ARBA" id="ARBA00022723"/>
    </source>
</evidence>
<feature type="binding site" evidence="6">
    <location>
        <position position="145"/>
    </location>
    <ligand>
        <name>Mn(2+)</name>
        <dbReference type="ChEBI" id="CHEBI:29035"/>
        <label>1</label>
    </ligand>
</feature>
<evidence type="ECO:0000313" key="8">
    <source>
        <dbReference type="EMBL" id="TVT29047.1"/>
    </source>
</evidence>
<evidence type="ECO:0000256" key="3">
    <source>
        <dbReference type="ARBA" id="ARBA00022808"/>
    </source>
</evidence>
<evidence type="ECO:0000256" key="4">
    <source>
        <dbReference type="ARBA" id="ARBA00023211"/>
    </source>
</evidence>
<dbReference type="GO" id="GO:0019556">
    <property type="term" value="P:L-histidine catabolic process to glutamate and formamide"/>
    <property type="evidence" value="ECO:0007669"/>
    <property type="project" value="UniProtKB-UniRule"/>
</dbReference>
<feature type="binding site" evidence="6">
    <location>
        <position position="228"/>
    </location>
    <ligand>
        <name>Mn(2+)</name>
        <dbReference type="ChEBI" id="CHEBI:29035"/>
        <label>1</label>
    </ligand>
</feature>
<gene>
    <name evidence="8" type="primary">hutG</name>
    <name evidence="8" type="ORF">FO441_01875</name>
</gene>
<comment type="caution">
    <text evidence="8">The sequence shown here is derived from an EMBL/GenBank/DDBJ whole genome shotgun (WGS) entry which is preliminary data.</text>
</comment>
<feature type="binding site" evidence="6">
    <location>
        <position position="143"/>
    </location>
    <ligand>
        <name>Mn(2+)</name>
        <dbReference type="ChEBI" id="CHEBI:29035"/>
        <label>1</label>
    </ligand>
</feature>
<sequence>MKKIEHHDYSGRVDDPAVKERLHQVIEKWDASTPAGAPVFIGFRSEEGVKRNKGRPGAYDGPVAVRQKIASMPYEKPVFDYGSIIGDEELEASQAALGQSVAEVLSNDQFPLIIGGGHETLYGHYLGVRQAFPDSRLAVVNFDAHFDLRDERPSSGTMFHQILSGDPNVDYYVFGIQASGNTRTLFETADRFGVKYASMNEVRQTDVYTRALRSLREYDAVFATLCMDSVQQSVAPGTSAPAQNGYTSQEIHDMVAQLAKLRNLTSFDISEVAPSLDIDGRTSSLAASLFHSFMTERETFQ</sequence>
<feature type="binding site" evidence="6">
    <location>
        <position position="147"/>
    </location>
    <ligand>
        <name>Mn(2+)</name>
        <dbReference type="ChEBI" id="CHEBI:29035"/>
        <label>1</label>
    </ligand>
</feature>
<dbReference type="GO" id="GO:0033389">
    <property type="term" value="P:putrescine biosynthetic process from arginine, via agmatine"/>
    <property type="evidence" value="ECO:0007669"/>
    <property type="project" value="TreeGrafter"/>
</dbReference>
<evidence type="ECO:0000256" key="2">
    <source>
        <dbReference type="ARBA" id="ARBA00022801"/>
    </source>
</evidence>
<keyword evidence="2 8" id="KW-0378">Hydrolase</keyword>
<dbReference type="EC" id="3.5.3.8" evidence="5"/>
<accession>A0A558AXR0</accession>
<dbReference type="EMBL" id="VMSJ01000001">
    <property type="protein sequence ID" value="TVT29047.1"/>
    <property type="molecule type" value="Genomic_DNA"/>
</dbReference>
<feature type="binding site" evidence="6">
    <location>
        <position position="226"/>
    </location>
    <ligand>
        <name>Mn(2+)</name>
        <dbReference type="ChEBI" id="CHEBI:29035"/>
        <label>1</label>
    </ligand>
</feature>
<comment type="cofactor">
    <cofactor evidence="6">
        <name>Mn(2+)</name>
        <dbReference type="ChEBI" id="CHEBI:29035"/>
    </cofactor>
    <text evidence="6">Binds 2 manganese ions per subunit.</text>
</comment>
<dbReference type="PANTHER" id="PTHR11358">
    <property type="entry name" value="ARGINASE/AGMATINASE"/>
    <property type="match status" value="1"/>
</dbReference>
<keyword evidence="9" id="KW-1185">Reference proteome</keyword>
<keyword evidence="4 6" id="KW-0464">Manganese</keyword>
<dbReference type="Pfam" id="PF00491">
    <property type="entry name" value="Arginase"/>
    <property type="match status" value="1"/>
</dbReference>
<dbReference type="InterPro" id="IPR005923">
    <property type="entry name" value="HutG"/>
</dbReference>
<keyword evidence="3" id="KW-0369">Histidine metabolism</keyword>
<dbReference type="NCBIfam" id="TIGR01227">
    <property type="entry name" value="hutG"/>
    <property type="match status" value="1"/>
</dbReference>
<evidence type="ECO:0000256" key="5">
    <source>
        <dbReference type="NCBIfam" id="TIGR01227"/>
    </source>
</evidence>
<dbReference type="CDD" id="cd09988">
    <property type="entry name" value="Formimidoylglutamase"/>
    <property type="match status" value="1"/>
</dbReference>
<evidence type="ECO:0000256" key="6">
    <source>
        <dbReference type="PIRSR" id="PIRSR036979-1"/>
    </source>
</evidence>
<reference evidence="8 9" key="1">
    <citation type="submission" date="2019-07" db="EMBL/GenBank/DDBJ databases">
        <title>Salinicoccus cyprini sp. nov., isolated from gastro-intestinal tract of mirror carp, Cyprinus carpio var. specularis, collected from Gobind Sagar Reservoir, Himachal Pradesh, India.</title>
        <authorList>
            <person name="Talwar C."/>
            <person name="Singh A.K."/>
            <person name="Lal R."/>
            <person name="Negi R.K."/>
        </authorList>
    </citation>
    <scope>NUCLEOTIDE SEQUENCE [LARGE SCALE GENOMIC DNA]</scope>
    <source>
        <strain evidence="8 9">CT19</strain>
    </source>
</reference>
<dbReference type="RefSeq" id="WP_145284969.1">
    <property type="nucleotide sequence ID" value="NZ_VMSJ01000001.1"/>
</dbReference>
<evidence type="ECO:0000256" key="7">
    <source>
        <dbReference type="PROSITE-ProRule" id="PRU00742"/>
    </source>
</evidence>
<dbReference type="Gene3D" id="3.40.800.10">
    <property type="entry name" value="Ureohydrolase domain"/>
    <property type="match status" value="1"/>
</dbReference>
<evidence type="ECO:0000313" key="9">
    <source>
        <dbReference type="Proteomes" id="UP000315103"/>
    </source>
</evidence>
<keyword evidence="1 6" id="KW-0479">Metal-binding</keyword>
<dbReference type="Proteomes" id="UP000315103">
    <property type="component" value="Unassembled WGS sequence"/>
</dbReference>
<organism evidence="8 9">
    <name type="scientific">Salinicoccus cyprini</name>
    <dbReference type="NCBI Taxonomy" id="2493691"/>
    <lineage>
        <taxon>Bacteria</taxon>
        <taxon>Bacillati</taxon>
        <taxon>Bacillota</taxon>
        <taxon>Bacilli</taxon>
        <taxon>Bacillales</taxon>
        <taxon>Staphylococcaceae</taxon>
        <taxon>Salinicoccus</taxon>
    </lineage>
</organism>
<dbReference type="PIRSF" id="PIRSF036979">
    <property type="entry name" value="Arginase"/>
    <property type="match status" value="1"/>
</dbReference>
<dbReference type="GO" id="GO:0046872">
    <property type="term" value="F:metal ion binding"/>
    <property type="evidence" value="ECO:0007669"/>
    <property type="project" value="UniProtKB-KW"/>
</dbReference>
<dbReference type="InterPro" id="IPR006035">
    <property type="entry name" value="Ureohydrolase"/>
</dbReference>
<dbReference type="OrthoDB" id="9788689at2"/>